<evidence type="ECO:0000256" key="1">
    <source>
        <dbReference type="SAM" id="MobiDB-lite"/>
    </source>
</evidence>
<keyword evidence="3" id="KW-1185">Reference proteome</keyword>
<sequence length="162" mass="16614">MRGDVVRVQWALGGIALVALIGGCTSSSDDAKTAPVAPASPPAWTEPAAYSYVLARGCDAATPTGRYQVDVKSGAVAASKRLDATSVKPSDGDEADLGPATGDTGEEIEAFTLKELLEMAQTAADDGGQVTKAFDNADGHPVKVTIDVGSGPECWNVSDYKL</sequence>
<comment type="caution">
    <text evidence="2">The sequence shown here is derived from an EMBL/GenBank/DDBJ whole genome shotgun (WGS) entry which is preliminary data.</text>
</comment>
<evidence type="ECO:0000313" key="2">
    <source>
        <dbReference type="EMBL" id="MCM4081404.1"/>
    </source>
</evidence>
<organism evidence="2 3">
    <name type="scientific">Paractinoplanes hotanensis</name>
    <dbReference type="NCBI Taxonomy" id="2906497"/>
    <lineage>
        <taxon>Bacteria</taxon>
        <taxon>Bacillati</taxon>
        <taxon>Actinomycetota</taxon>
        <taxon>Actinomycetes</taxon>
        <taxon>Micromonosporales</taxon>
        <taxon>Micromonosporaceae</taxon>
        <taxon>Paractinoplanes</taxon>
    </lineage>
</organism>
<reference evidence="2 3" key="1">
    <citation type="submission" date="2022-06" db="EMBL/GenBank/DDBJ databases">
        <title>Actinoplanes abujensis sp. nov., isolated from Nigerian arid soil.</title>
        <authorList>
            <person name="Ding P."/>
        </authorList>
    </citation>
    <scope>NUCLEOTIDE SEQUENCE [LARGE SCALE GENOMIC DNA]</scope>
    <source>
        <strain evidence="3">TRM88002</strain>
    </source>
</reference>
<dbReference type="EMBL" id="JAMQOL010000040">
    <property type="protein sequence ID" value="MCM4081404.1"/>
    <property type="molecule type" value="Genomic_DNA"/>
</dbReference>
<evidence type="ECO:0008006" key="4">
    <source>
        <dbReference type="Google" id="ProtNLM"/>
    </source>
</evidence>
<feature type="region of interest" description="Disordered" evidence="1">
    <location>
        <begin position="80"/>
        <end position="104"/>
    </location>
</feature>
<proteinExistence type="predicted"/>
<gene>
    <name evidence="2" type="ORF">LXN57_27905</name>
</gene>
<accession>A0ABT0Y5U0</accession>
<dbReference type="RefSeq" id="WP_251801189.1">
    <property type="nucleotide sequence ID" value="NZ_JAMQOL010000040.1"/>
</dbReference>
<evidence type="ECO:0000313" key="3">
    <source>
        <dbReference type="Proteomes" id="UP001523216"/>
    </source>
</evidence>
<dbReference type="PROSITE" id="PS51257">
    <property type="entry name" value="PROKAR_LIPOPROTEIN"/>
    <property type="match status" value="1"/>
</dbReference>
<dbReference type="Proteomes" id="UP001523216">
    <property type="component" value="Unassembled WGS sequence"/>
</dbReference>
<protein>
    <recommendedName>
        <fullName evidence="4">Lipoprotein</fullName>
    </recommendedName>
</protein>
<name>A0ABT0Y5U0_9ACTN</name>